<accession>A0ABV0B5R0</accession>
<dbReference type="EMBL" id="JBDJAW010000101">
    <property type="protein sequence ID" value="MEN3541305.1"/>
    <property type="molecule type" value="Genomic_DNA"/>
</dbReference>
<sequence>MRDALLILLAVLAASAAGLWAWHRYHFRSFWLIVGFGMLNGV</sequence>
<dbReference type="Proteomes" id="UP001447516">
    <property type="component" value="Unassembled WGS sequence"/>
</dbReference>
<evidence type="ECO:0000313" key="1">
    <source>
        <dbReference type="EMBL" id="MEN3541305.1"/>
    </source>
</evidence>
<gene>
    <name evidence="1" type="ORF">AAH991_39780</name>
</gene>
<organism evidence="1 2">
    <name type="scientific">Microbispora maris</name>
    <dbReference type="NCBI Taxonomy" id="3144104"/>
    <lineage>
        <taxon>Bacteria</taxon>
        <taxon>Bacillati</taxon>
        <taxon>Actinomycetota</taxon>
        <taxon>Actinomycetes</taxon>
        <taxon>Streptosporangiales</taxon>
        <taxon>Streptosporangiaceae</taxon>
        <taxon>Microbispora</taxon>
    </lineage>
</organism>
<comment type="caution">
    <text evidence="1">The sequence shown here is derived from an EMBL/GenBank/DDBJ whole genome shotgun (WGS) entry which is preliminary data.</text>
</comment>
<name>A0ABV0B5R0_9ACTN</name>
<dbReference type="RefSeq" id="WP_346231130.1">
    <property type="nucleotide sequence ID" value="NZ_JBDJAW010000101.1"/>
</dbReference>
<reference evidence="1 2" key="1">
    <citation type="submission" date="2024-05" db="EMBL/GenBank/DDBJ databases">
        <title>Microbispora sp.ZYX-F-249.</title>
        <authorList>
            <person name="Xie H."/>
        </authorList>
    </citation>
    <scope>NUCLEOTIDE SEQUENCE [LARGE SCALE GENOMIC DNA]</scope>
    <source>
        <strain evidence="1 2">ZYX-F-249</strain>
    </source>
</reference>
<evidence type="ECO:0000313" key="2">
    <source>
        <dbReference type="Proteomes" id="UP001447516"/>
    </source>
</evidence>
<keyword evidence="2" id="KW-1185">Reference proteome</keyword>
<proteinExistence type="predicted"/>
<protein>
    <submittedName>
        <fullName evidence="1">Uncharacterized protein</fullName>
    </submittedName>
</protein>